<proteinExistence type="predicted"/>
<dbReference type="Proteomes" id="UP000186594">
    <property type="component" value="Unassembled WGS sequence"/>
</dbReference>
<protein>
    <submittedName>
        <fullName evidence="1">Uncharacterized protein</fullName>
    </submittedName>
</protein>
<dbReference type="AlphaFoldDB" id="A0A1U7LUP0"/>
<comment type="caution">
    <text evidence="1">The sequence shown here is derived from an EMBL/GenBank/DDBJ whole genome shotgun (WGS) entry which is preliminary data.</text>
</comment>
<organism evidence="1 2">
    <name type="scientific">Neolecta irregularis (strain DAH-3)</name>
    <dbReference type="NCBI Taxonomy" id="1198029"/>
    <lineage>
        <taxon>Eukaryota</taxon>
        <taxon>Fungi</taxon>
        <taxon>Dikarya</taxon>
        <taxon>Ascomycota</taxon>
        <taxon>Taphrinomycotina</taxon>
        <taxon>Neolectales</taxon>
        <taxon>Neolectaceae</taxon>
        <taxon>Neolecta</taxon>
    </lineage>
</organism>
<name>A0A1U7LUP0_NEOID</name>
<gene>
    <name evidence="1" type="ORF">NEOLI_001530</name>
</gene>
<evidence type="ECO:0000313" key="2">
    <source>
        <dbReference type="Proteomes" id="UP000186594"/>
    </source>
</evidence>
<sequence length="166" mass="18608">MSSNFRGLNGPLIIAKGGDTPQFGRFPFEIRMHKSALNIPRGLVLEEEMDMESEKEEDTNLALSDVAGTNNDTEVSVSPWVNTQIPRHTVYPSCSTNRSSESTYHTNGLGTSNAHIESISVTMASYNAHFEEKRKPSPWRRFKQALSFRRRISWGSSISSSENLAR</sequence>
<reference evidence="1 2" key="1">
    <citation type="submission" date="2016-04" db="EMBL/GenBank/DDBJ databases">
        <title>Evolutionary innovation and constraint leading to complex multicellularity in the Ascomycota.</title>
        <authorList>
            <person name="Cisse O."/>
            <person name="Nguyen A."/>
            <person name="Hewitt D.A."/>
            <person name="Jedd G."/>
            <person name="Stajich J.E."/>
        </authorList>
    </citation>
    <scope>NUCLEOTIDE SEQUENCE [LARGE SCALE GENOMIC DNA]</scope>
    <source>
        <strain evidence="1 2">DAH-3</strain>
    </source>
</reference>
<accession>A0A1U7LUP0</accession>
<keyword evidence="2" id="KW-1185">Reference proteome</keyword>
<dbReference type="EMBL" id="LXFE01000188">
    <property type="protein sequence ID" value="OLL26395.1"/>
    <property type="molecule type" value="Genomic_DNA"/>
</dbReference>
<evidence type="ECO:0000313" key="1">
    <source>
        <dbReference type="EMBL" id="OLL26395.1"/>
    </source>
</evidence>